<comment type="similarity">
    <text evidence="2">Belongs to the ORC3 family.</text>
</comment>
<dbReference type="EMBL" id="ONZQ02000004">
    <property type="protein sequence ID" value="SPO00853.1"/>
    <property type="molecule type" value="Genomic_DNA"/>
</dbReference>
<dbReference type="Pfam" id="PF18137">
    <property type="entry name" value="WHD_ORC"/>
    <property type="match status" value="1"/>
</dbReference>
<dbReference type="GO" id="GO:0005664">
    <property type="term" value="C:nuclear origin of replication recognition complex"/>
    <property type="evidence" value="ECO:0007669"/>
    <property type="project" value="InterPro"/>
</dbReference>
<dbReference type="AlphaFoldDB" id="A0AAE8STR2"/>
<dbReference type="Pfam" id="PF07034">
    <property type="entry name" value="ORC3_N"/>
    <property type="match status" value="1"/>
</dbReference>
<feature type="region of interest" description="Disordered" evidence="6">
    <location>
        <begin position="1"/>
        <end position="59"/>
    </location>
</feature>
<evidence type="ECO:0000256" key="2">
    <source>
        <dbReference type="ARBA" id="ARBA00010977"/>
    </source>
</evidence>
<dbReference type="PANTHER" id="PTHR12748">
    <property type="entry name" value="ORIGIN RECOGNITION COMPLEX SUBUNIT 3"/>
    <property type="match status" value="1"/>
</dbReference>
<evidence type="ECO:0000259" key="8">
    <source>
        <dbReference type="Pfam" id="PF18137"/>
    </source>
</evidence>
<proteinExistence type="inferred from homology"/>
<dbReference type="GO" id="GO:0003688">
    <property type="term" value="F:DNA replication origin binding"/>
    <property type="evidence" value="ECO:0007669"/>
    <property type="project" value="TreeGrafter"/>
</dbReference>
<evidence type="ECO:0000256" key="6">
    <source>
        <dbReference type="SAM" id="MobiDB-lite"/>
    </source>
</evidence>
<keyword evidence="3" id="KW-0235">DNA replication</keyword>
<evidence type="ECO:0000313" key="9">
    <source>
        <dbReference type="EMBL" id="SPO00853.1"/>
    </source>
</evidence>
<evidence type="ECO:0000256" key="5">
    <source>
        <dbReference type="ARBA" id="ARBA00023242"/>
    </source>
</evidence>
<sequence length="715" mass="80122">MSDNEEAVPVFNEEDHQAAYIFNPDDESPKERPSKRRRVTKKRASSSKGGDSVRKSQFVPLMDGKEAEYGVRRREELFEECWSLVEARIKRTLRDANEVTLRDVETFSREAKTACGDKIPSAFILTGPNLASQDLLFEQLQESLLSSTPSKFVRLRSSDATNLKATLRKIIRDITSKSSDEEDDRLVMKNGKLDLKYLNYDLAAVHEFLMAERKAGMACSHVFIAFQDSEAFASELLSELIQYFSNWSSSIPLTLLFGVATSVELLQNRLPKSACEHLYGLQFDVAHGYTALEQTIIEVAVAARDLPLRVGPSLLENMVSRQRDQVAGIQAFISTLKYTYMCHFYANPLSIFMSVTLTEDFDWVQPEHLEGIRSLPSFQKHVEDSLDEGNTEHARSLLEDDTYLLNMVKLWTTGKVLWIARVLRSVAVLVALGISKGGFKRLYIDAMAHGIDLTDDGPQTFVIDTLRKKDPEHIVSSMERVCDALDRDGNEPGPGADRSVCAQLSRLIRESTAVMAEAKESGHALRSKYSGQTRIVRTTVIAQKVQLSQDSATLTEFDKTFTAIVDSFVAILQQEASCEPAADQFLHETWLYDSRAPHRDVLCPKTRTIFQRGLARPGDYLACECCDDEGAISALAPPTSIVYRLYQEAGPLVNVADLWTAFYGIVASDKEKSDVIVDERAALAMFYQGLAELKAMGFVKASKKKTDHILKVKWL</sequence>
<evidence type="ECO:0000256" key="1">
    <source>
        <dbReference type="ARBA" id="ARBA00004123"/>
    </source>
</evidence>
<dbReference type="Proteomes" id="UP001187682">
    <property type="component" value="Unassembled WGS sequence"/>
</dbReference>
<reference evidence="9" key="1">
    <citation type="submission" date="2018-03" db="EMBL/GenBank/DDBJ databases">
        <authorList>
            <person name="Guldener U."/>
        </authorList>
    </citation>
    <scope>NUCLEOTIDE SEQUENCE</scope>
</reference>
<evidence type="ECO:0000256" key="3">
    <source>
        <dbReference type="ARBA" id="ARBA00022705"/>
    </source>
</evidence>
<keyword evidence="10" id="KW-1185">Reference proteome</keyword>
<organism evidence="9 10">
    <name type="scientific">Cephalotrichum gorgonifer</name>
    <dbReference type="NCBI Taxonomy" id="2041049"/>
    <lineage>
        <taxon>Eukaryota</taxon>
        <taxon>Fungi</taxon>
        <taxon>Dikarya</taxon>
        <taxon>Ascomycota</taxon>
        <taxon>Pezizomycotina</taxon>
        <taxon>Sordariomycetes</taxon>
        <taxon>Hypocreomycetidae</taxon>
        <taxon>Microascales</taxon>
        <taxon>Microascaceae</taxon>
        <taxon>Cephalotrichum</taxon>
    </lineage>
</organism>
<accession>A0AAE8STR2</accession>
<dbReference type="InterPro" id="IPR040855">
    <property type="entry name" value="ORC_WH_C"/>
</dbReference>
<evidence type="ECO:0000259" key="7">
    <source>
        <dbReference type="Pfam" id="PF07034"/>
    </source>
</evidence>
<dbReference type="CDD" id="cd20704">
    <property type="entry name" value="Orc3"/>
    <property type="match status" value="2"/>
</dbReference>
<keyword evidence="4" id="KW-0238">DNA-binding</keyword>
<dbReference type="InterPro" id="IPR020795">
    <property type="entry name" value="ORC3"/>
</dbReference>
<dbReference type="GO" id="GO:0005656">
    <property type="term" value="C:nuclear pre-replicative complex"/>
    <property type="evidence" value="ECO:0007669"/>
    <property type="project" value="TreeGrafter"/>
</dbReference>
<comment type="caution">
    <text evidence="9">The sequence shown here is derived from an EMBL/GenBank/DDBJ whole genome shotgun (WGS) entry which is preliminary data.</text>
</comment>
<name>A0AAE8STR2_9PEZI</name>
<evidence type="ECO:0000313" key="10">
    <source>
        <dbReference type="Proteomes" id="UP001187682"/>
    </source>
</evidence>
<dbReference type="PANTHER" id="PTHR12748:SF0">
    <property type="entry name" value="ORIGIN RECOGNITION COMPLEX SUBUNIT 3"/>
    <property type="match status" value="1"/>
</dbReference>
<protein>
    <submittedName>
        <fullName evidence="9">Related to origin recognition complex subunit 3</fullName>
    </submittedName>
</protein>
<dbReference type="GO" id="GO:0006270">
    <property type="term" value="P:DNA replication initiation"/>
    <property type="evidence" value="ECO:0007669"/>
    <property type="project" value="TreeGrafter"/>
</dbReference>
<dbReference type="InterPro" id="IPR045667">
    <property type="entry name" value="ORC3_N"/>
</dbReference>
<evidence type="ECO:0000256" key="4">
    <source>
        <dbReference type="ARBA" id="ARBA00023125"/>
    </source>
</evidence>
<gene>
    <name evidence="9" type="ORF">DNG_03601</name>
</gene>
<dbReference type="GO" id="GO:0031261">
    <property type="term" value="C:DNA replication preinitiation complex"/>
    <property type="evidence" value="ECO:0007669"/>
    <property type="project" value="TreeGrafter"/>
</dbReference>
<comment type="subcellular location">
    <subcellularLocation>
        <location evidence="1">Nucleus</location>
    </subcellularLocation>
</comment>
<feature type="domain" description="Origin recognition complex subunit 3 winged helix C-terminal" evidence="8">
    <location>
        <begin position="607"/>
        <end position="714"/>
    </location>
</feature>
<feature type="compositionally biased region" description="Basic residues" evidence="6">
    <location>
        <begin position="33"/>
        <end position="45"/>
    </location>
</feature>
<keyword evidence="5" id="KW-0539">Nucleus</keyword>
<feature type="domain" description="Origin recognition complex subunit 3 N-terminal" evidence="7">
    <location>
        <begin position="39"/>
        <end position="352"/>
    </location>
</feature>